<keyword evidence="4" id="KW-1185">Reference proteome</keyword>
<dbReference type="RefSeq" id="WP_053604403.1">
    <property type="nucleotide sequence ID" value="NZ_CP012600.1"/>
</dbReference>
<protein>
    <recommendedName>
        <fullName evidence="5">Lipoprotein</fullName>
    </recommendedName>
</protein>
<proteinExistence type="predicted"/>
<feature type="region of interest" description="Disordered" evidence="1">
    <location>
        <begin position="23"/>
        <end position="54"/>
    </location>
</feature>
<sequence>MKRGIGAFALVMMLFVQGCAANEEQSDKNRQNSAEDSAPDSDAKQSEKLTNDEKASKIVSELEQLSKEILNQYQDTKIDSIKANQQNDSTAFTVEVKLSYNGVLTQSTVLSHAAELARHLSKYENEGYVKNLTMQWKLADEKNYGTNLILVNEGGELRLKDGDFAEGVE</sequence>
<gene>
    <name evidence="3" type="ORF">AM592_14195</name>
</gene>
<dbReference type="EMBL" id="CP012600">
    <property type="protein sequence ID" value="ALC82598.1"/>
    <property type="molecule type" value="Genomic_DNA"/>
</dbReference>
<organism evidence="3 4">
    <name type="scientific">Bacillus gobiensis</name>
    <dbReference type="NCBI Taxonomy" id="1441095"/>
    <lineage>
        <taxon>Bacteria</taxon>
        <taxon>Bacillati</taxon>
        <taxon>Bacillota</taxon>
        <taxon>Bacilli</taxon>
        <taxon>Bacillales</taxon>
        <taxon>Bacillaceae</taxon>
        <taxon>Bacillus</taxon>
    </lineage>
</organism>
<feature type="chain" id="PRO_5039404658" description="Lipoprotein" evidence="2">
    <location>
        <begin position="21"/>
        <end position="169"/>
    </location>
</feature>
<reference evidence="4" key="1">
    <citation type="submission" date="2015-08" db="EMBL/GenBank/DDBJ databases">
        <title>Genome sequencing project for genomic taxonomy and phylogenomics of Bacillus-like bacteria.</title>
        <authorList>
            <person name="Liu B."/>
            <person name="Wang J."/>
            <person name="Zhu Y."/>
            <person name="Liu G."/>
            <person name="Chen Q."/>
            <person name="Chen Z."/>
            <person name="Lan J."/>
            <person name="Che J."/>
            <person name="Ge C."/>
            <person name="Shi H."/>
            <person name="Pan Z."/>
            <person name="Liu X."/>
        </authorList>
    </citation>
    <scope>NUCLEOTIDE SEQUENCE [LARGE SCALE GENOMIC DNA]</scope>
    <source>
        <strain evidence="4">FJAT-4402</strain>
    </source>
</reference>
<evidence type="ECO:0000313" key="4">
    <source>
        <dbReference type="Proteomes" id="UP000067625"/>
    </source>
</evidence>
<accession>A0A0M4FS94</accession>
<dbReference type="Proteomes" id="UP000067625">
    <property type="component" value="Chromosome"/>
</dbReference>
<evidence type="ECO:0008006" key="5">
    <source>
        <dbReference type="Google" id="ProtNLM"/>
    </source>
</evidence>
<feature type="compositionally biased region" description="Basic and acidic residues" evidence="1">
    <location>
        <begin position="41"/>
        <end position="54"/>
    </location>
</feature>
<evidence type="ECO:0000313" key="3">
    <source>
        <dbReference type="EMBL" id="ALC82598.1"/>
    </source>
</evidence>
<keyword evidence="2" id="KW-0732">Signal</keyword>
<evidence type="ECO:0000256" key="2">
    <source>
        <dbReference type="SAM" id="SignalP"/>
    </source>
</evidence>
<name>A0A0M4FS94_9BACI</name>
<dbReference type="AlphaFoldDB" id="A0A0M4FS94"/>
<reference evidence="3 4" key="2">
    <citation type="journal article" date="2016" name="Int. J. Syst. Evol. Microbiol.">
        <title>Bacillus gobiensis sp. nov., isolated from a soil sample.</title>
        <authorList>
            <person name="Liu B."/>
            <person name="Liu G.H."/>
            <person name="Cetin S."/>
            <person name="Schumann P."/>
            <person name="Pan Z.Z."/>
            <person name="Chen Q.Q."/>
        </authorList>
    </citation>
    <scope>NUCLEOTIDE SEQUENCE [LARGE SCALE GENOMIC DNA]</scope>
    <source>
        <strain evidence="3 4">FJAT-4402</strain>
    </source>
</reference>
<dbReference type="PROSITE" id="PS51257">
    <property type="entry name" value="PROKAR_LIPOPROTEIN"/>
    <property type="match status" value="1"/>
</dbReference>
<dbReference type="PATRIC" id="fig|1441095.3.peg.3128"/>
<feature type="signal peptide" evidence="2">
    <location>
        <begin position="1"/>
        <end position="20"/>
    </location>
</feature>
<evidence type="ECO:0000256" key="1">
    <source>
        <dbReference type="SAM" id="MobiDB-lite"/>
    </source>
</evidence>